<accession>A0AAE3ED75</accession>
<keyword evidence="2" id="KW-1185">Reference proteome</keyword>
<proteinExistence type="predicted"/>
<evidence type="ECO:0000313" key="1">
    <source>
        <dbReference type="EMBL" id="MCC2232233.1"/>
    </source>
</evidence>
<gene>
    <name evidence="1" type="ORF">LKD81_14735</name>
</gene>
<dbReference type="AlphaFoldDB" id="A0AAE3ED75"/>
<reference evidence="1" key="1">
    <citation type="submission" date="2021-10" db="EMBL/GenBank/DDBJ databases">
        <title>Anaerobic single-cell dispensing facilitates the cultivation of human gut bacteria.</title>
        <authorList>
            <person name="Afrizal A."/>
        </authorList>
    </citation>
    <scope>NUCLEOTIDE SEQUENCE</scope>
    <source>
        <strain evidence="1">CLA-AA-H215</strain>
    </source>
</reference>
<comment type="caution">
    <text evidence="1">The sequence shown here is derived from an EMBL/GenBank/DDBJ whole genome shotgun (WGS) entry which is preliminary data.</text>
</comment>
<dbReference type="InterPro" id="IPR025051">
    <property type="entry name" value="DUF3990"/>
</dbReference>
<dbReference type="Proteomes" id="UP001198182">
    <property type="component" value="Unassembled WGS sequence"/>
</dbReference>
<evidence type="ECO:0000313" key="2">
    <source>
        <dbReference type="Proteomes" id="UP001198182"/>
    </source>
</evidence>
<protein>
    <submittedName>
        <fullName evidence="1">DUF3990 domain-containing protein</fullName>
    </submittedName>
</protein>
<name>A0AAE3ED75_9FIRM</name>
<sequence length="232" mass="26932">MSVIQLLHGTDHIIEVPDIHIGNPHNDYGMGFYCTRVDEMAREWACKKNTDGFVNSYDFDTEGLKVLNLLAGTHTVLNWMALLLQFRTFKLDSEVAVDARDYIIDHYSIDLTGYDVVIGYRADDSYFQYAESFVSNTLPLRSLNKALKLGKLGEQTVVISQKGFDRLHFVNAYPVSKSVYYPKFLDRDTKARDTYRKEIKKSKSYRDDIFVLDILREEMSNDDPRIQRILFE</sequence>
<dbReference type="Pfam" id="PF13151">
    <property type="entry name" value="DUF3990"/>
    <property type="match status" value="1"/>
</dbReference>
<organism evidence="1 2">
    <name type="scientific">Hominifimenecus microfluidus</name>
    <dbReference type="NCBI Taxonomy" id="2885348"/>
    <lineage>
        <taxon>Bacteria</taxon>
        <taxon>Bacillati</taxon>
        <taxon>Bacillota</taxon>
        <taxon>Clostridia</taxon>
        <taxon>Lachnospirales</taxon>
        <taxon>Lachnospiraceae</taxon>
        <taxon>Hominifimenecus</taxon>
    </lineage>
</organism>
<dbReference type="RefSeq" id="WP_308454669.1">
    <property type="nucleotide sequence ID" value="NZ_JAJEQR010000056.1"/>
</dbReference>
<dbReference type="EMBL" id="JAJEQR010000056">
    <property type="protein sequence ID" value="MCC2232233.1"/>
    <property type="molecule type" value="Genomic_DNA"/>
</dbReference>